<dbReference type="PROSITE" id="PS50842">
    <property type="entry name" value="EXPANSIN_EG45"/>
    <property type="match status" value="1"/>
</dbReference>
<dbReference type="SUPFAM" id="SSF50685">
    <property type="entry name" value="Barwin-like endoglucanases"/>
    <property type="match status" value="1"/>
</dbReference>
<dbReference type="AlphaFoldDB" id="A0A1E1KR39"/>
<feature type="compositionally biased region" description="Low complexity" evidence="2">
    <location>
        <begin position="115"/>
        <end position="138"/>
    </location>
</feature>
<feature type="chain" id="PRO_5009446254" description="Expansin-like EG45 domain-containing protein" evidence="3">
    <location>
        <begin position="23"/>
        <end position="353"/>
    </location>
</feature>
<protein>
    <recommendedName>
        <fullName evidence="4">Expansin-like EG45 domain-containing protein</fullName>
    </recommendedName>
</protein>
<feature type="region of interest" description="Disordered" evidence="2">
    <location>
        <begin position="66"/>
        <end position="146"/>
    </location>
</feature>
<sequence length="353" mass="37045">MLFRSSTFARLAIFGLAAVAAAHTDEDDSCEADHPTTSSSVAPVHTTVSTKSSYTTYVATTLVTHVPHPTLPPKHAHEPKHDHDNKHPDAPKSTHEQKPPHAPVSTYEAKPPHASKPTTAPTSVSSTAAAATPTHPATGSHGAPTSPVNIGLGTWYGKSCGEMPCWQGGACAFVDYVLPASIMGSTCISEQIWNNGYHCGGCVEISYKGGAKKIAMITNKTGGDGLHLDMSPDMFSLVADKSLGGINIEWAHVPCPISSPIIIRIHNGGSRYWFAATVLNATLRTSSLDVSTDSGATWKPTKRNINNFFELGAGGTGTATAWVRVTSETGSQVIVKDVQLKSGASTSGTSNYA</sequence>
<feature type="signal peptide" evidence="3">
    <location>
        <begin position="1"/>
        <end position="22"/>
    </location>
</feature>
<dbReference type="CDD" id="cd22271">
    <property type="entry name" value="DPBB_EXP_N-like"/>
    <property type="match status" value="1"/>
</dbReference>
<comment type="caution">
    <text evidence="5">The sequence shown here is derived from an EMBL/GenBank/DDBJ whole genome shotgun (WGS) entry which is preliminary data.</text>
</comment>
<dbReference type="SUPFAM" id="SSF49590">
    <property type="entry name" value="PHL pollen allergen"/>
    <property type="match status" value="1"/>
</dbReference>
<name>A0A1E1KR39_9HELO</name>
<feature type="domain" description="Expansin-like EG45" evidence="4">
    <location>
        <begin position="168"/>
        <end position="260"/>
    </location>
</feature>
<evidence type="ECO:0000313" key="5">
    <source>
        <dbReference type="EMBL" id="CZT00479.1"/>
    </source>
</evidence>
<feature type="compositionally biased region" description="Basic and acidic residues" evidence="2">
    <location>
        <begin position="75"/>
        <end position="99"/>
    </location>
</feature>
<evidence type="ECO:0000256" key="1">
    <source>
        <dbReference type="ARBA" id="ARBA00022729"/>
    </source>
</evidence>
<accession>A0A1E1KR39</accession>
<dbReference type="InterPro" id="IPR036749">
    <property type="entry name" value="Expansin_CBD_sf"/>
</dbReference>
<keyword evidence="1 3" id="KW-0732">Signal</keyword>
<proteinExistence type="predicted"/>
<dbReference type="InterPro" id="IPR007112">
    <property type="entry name" value="Expansin/allergen_DPBB_dom"/>
</dbReference>
<dbReference type="InterPro" id="IPR036908">
    <property type="entry name" value="RlpA-like_sf"/>
</dbReference>
<evidence type="ECO:0000256" key="3">
    <source>
        <dbReference type="SAM" id="SignalP"/>
    </source>
</evidence>
<keyword evidence="6" id="KW-1185">Reference proteome</keyword>
<evidence type="ECO:0000313" key="6">
    <source>
        <dbReference type="Proteomes" id="UP000178129"/>
    </source>
</evidence>
<dbReference type="PANTHER" id="PTHR31836:SF21">
    <property type="entry name" value="EXPANSIN-LIKE PROTEIN 7"/>
    <property type="match status" value="1"/>
</dbReference>
<dbReference type="EMBL" id="FJUW01000020">
    <property type="protein sequence ID" value="CZT00479.1"/>
    <property type="molecule type" value="Genomic_DNA"/>
</dbReference>
<dbReference type="Proteomes" id="UP000178129">
    <property type="component" value="Unassembled WGS sequence"/>
</dbReference>
<reference evidence="6" key="1">
    <citation type="submission" date="2016-03" db="EMBL/GenBank/DDBJ databases">
        <authorList>
            <person name="Ploux O."/>
        </authorList>
    </citation>
    <scope>NUCLEOTIDE SEQUENCE [LARGE SCALE GENOMIC DNA]</scope>
    <source>
        <strain evidence="6">UK7</strain>
    </source>
</reference>
<evidence type="ECO:0000256" key="2">
    <source>
        <dbReference type="SAM" id="MobiDB-lite"/>
    </source>
</evidence>
<evidence type="ECO:0000259" key="4">
    <source>
        <dbReference type="PROSITE" id="PS50842"/>
    </source>
</evidence>
<dbReference type="InParanoid" id="A0A1E1KR39"/>
<dbReference type="STRING" id="914237.A0A1E1KR39"/>
<dbReference type="Gene3D" id="2.40.40.10">
    <property type="entry name" value="RlpA-like domain"/>
    <property type="match status" value="1"/>
</dbReference>
<gene>
    <name evidence="5" type="ORF">RCO7_02974</name>
</gene>
<dbReference type="Gene3D" id="2.60.40.760">
    <property type="entry name" value="Expansin, cellulose-binding-like domain"/>
    <property type="match status" value="1"/>
</dbReference>
<dbReference type="InterPro" id="IPR051477">
    <property type="entry name" value="Expansin_CellWall"/>
</dbReference>
<dbReference type="PANTHER" id="PTHR31836">
    <property type="match status" value="1"/>
</dbReference>
<organism evidence="5 6">
    <name type="scientific">Rhynchosporium graminicola</name>
    <dbReference type="NCBI Taxonomy" id="2792576"/>
    <lineage>
        <taxon>Eukaryota</taxon>
        <taxon>Fungi</taxon>
        <taxon>Dikarya</taxon>
        <taxon>Ascomycota</taxon>
        <taxon>Pezizomycotina</taxon>
        <taxon>Leotiomycetes</taxon>
        <taxon>Helotiales</taxon>
        <taxon>Ploettnerulaceae</taxon>
        <taxon>Rhynchosporium</taxon>
    </lineage>
</organism>